<reference key="1">
    <citation type="submission" date="2009-08" db="EMBL/GenBank/DDBJ databases">
        <title>The genome sequence of Spirochaeta thermophila DSM6192.</title>
        <authorList>
            <person name="Angelov A."/>
            <person name="Mientus M."/>
            <person name="Wittenberg S."/>
            <person name="Lehmann R."/>
            <person name="Liesegang H."/>
            <person name="Daniel R."/>
            <person name="Liebl W."/>
        </authorList>
    </citation>
    <scope>NUCLEOTIDE SEQUENCE</scope>
    <source>
        <strain>DSM 6192</strain>
    </source>
</reference>
<keyword evidence="2" id="KW-0119">Carbohydrate metabolism</keyword>
<sequence>MKHTKPLWGAALAALVLLGGCTEVVSPGATGEISSRAVWESWDQWATWTDGEYTLYNNVWGSGAGSQRIWANAYYDWGVWADHPDTGGVKSYPNVSRMINIKISEIDSLTSSFTIATRPSDGAYNSTYDVWLGDYAYEVMLWMNHVGEVKPISYEWDSSGNPVPVYSDVTVGGHTWNVYRGTNGSQEVFSFVRTSALDTGTVDIKAILEWLRDAGWIGDVEVDQLQFGWEITSSPGGRDFAISAYEVNLSTSGTTPTPTPTSTPTPTATPTPTSTPTPTPTPTSGEYREIELPFTYDGPGEYFWKTDDFSTEVDWGRYVNSWNLELLEINGNDYTNRWVAQHQVPPAADGYWYIHYKGSFDWSHVEMK</sequence>
<dbReference type="InterPro" id="IPR013319">
    <property type="entry name" value="GH11/12"/>
</dbReference>
<dbReference type="PANTHER" id="PTHR34002:SF9">
    <property type="entry name" value="XYLOGLUCAN-SPECIFIC ENDO-BETA-1,4-GLUCANASE A"/>
    <property type="match status" value="1"/>
</dbReference>
<dbReference type="InterPro" id="IPR013320">
    <property type="entry name" value="ConA-like_dom_sf"/>
</dbReference>
<evidence type="ECO:0000313" key="6">
    <source>
        <dbReference type="Proteomes" id="UP000001296"/>
    </source>
</evidence>
<dbReference type="Pfam" id="PF01670">
    <property type="entry name" value="Glyco_hydro_12"/>
    <property type="match status" value="1"/>
</dbReference>
<name>E0RPR4_WINT6</name>
<accession>E0RPR4</accession>
<gene>
    <name evidence="5" type="ordered locus">STHERM_c04060</name>
</gene>
<dbReference type="SMR" id="E0RPR4"/>
<dbReference type="KEGG" id="sta:STHERM_c04060"/>
<dbReference type="Proteomes" id="UP000001296">
    <property type="component" value="Chromosome"/>
</dbReference>
<dbReference type="HOGENOM" id="CLU_632993_0_0_12"/>
<dbReference type="GO" id="GO:0000272">
    <property type="term" value="P:polysaccharide catabolic process"/>
    <property type="evidence" value="ECO:0007669"/>
    <property type="project" value="UniProtKB-KW"/>
</dbReference>
<reference evidence="5 6" key="2">
    <citation type="journal article" date="2010" name="J. Bacteriol.">
        <title>Genome sequence of the polysaccharide-degrading, thermophilic anaerobe Spirochaeta thermophila DSM 6192.</title>
        <authorList>
            <person name="Angelov A."/>
            <person name="Liebl S."/>
            <person name="Ballschmiter M."/>
            <person name="Bomeke M."/>
            <person name="Lehmann R."/>
            <person name="Liesegang H."/>
            <person name="Daniel R."/>
            <person name="Liebl W."/>
        </authorList>
    </citation>
    <scope>NUCLEOTIDE SEQUENCE [LARGE SCALE GENOMIC DNA]</scope>
    <source>
        <strain evidence="6">ATCC 49972 / DSM 6192 / RI 19.B1</strain>
    </source>
</reference>
<dbReference type="CAZy" id="CBM64">
    <property type="family name" value="Carbohydrate-Binding Module Family 64"/>
</dbReference>
<dbReference type="InterPro" id="IPR041438">
    <property type="entry name" value="CBM64"/>
</dbReference>
<dbReference type="PROSITE" id="PS51257">
    <property type="entry name" value="PROKAR_LIPOPROTEIN"/>
    <property type="match status" value="1"/>
</dbReference>
<dbReference type="Pfam" id="PF18666">
    <property type="entry name" value="CBM64"/>
    <property type="match status" value="1"/>
</dbReference>
<evidence type="ECO:0000256" key="2">
    <source>
        <dbReference type="RuleBase" id="RU361163"/>
    </source>
</evidence>
<dbReference type="PANTHER" id="PTHR34002">
    <property type="entry name" value="BLR1656 PROTEIN"/>
    <property type="match status" value="1"/>
</dbReference>
<keyword evidence="2" id="KW-0624">Polysaccharide degradation</keyword>
<dbReference type="RefSeq" id="WP_013313219.1">
    <property type="nucleotide sequence ID" value="NC_014484.1"/>
</dbReference>
<feature type="domain" description="Carbohydrate-binding module 64" evidence="4">
    <location>
        <begin position="287"/>
        <end position="368"/>
    </location>
</feature>
<dbReference type="InterPro" id="IPR002594">
    <property type="entry name" value="GH12"/>
</dbReference>
<dbReference type="PaxDb" id="665571-STHERM_c04060"/>
<proteinExistence type="inferred from homology"/>
<evidence type="ECO:0000256" key="1">
    <source>
        <dbReference type="ARBA" id="ARBA00005519"/>
    </source>
</evidence>
<dbReference type="CAZy" id="GH12">
    <property type="family name" value="Glycoside Hydrolase Family 12"/>
</dbReference>
<keyword evidence="2 5" id="KW-0378">Hydrolase</keyword>
<organism evidence="5 6">
    <name type="scientific">Winmispira thermophila (strain ATCC 49972 / DSM 6192 / RI 19.B1)</name>
    <name type="common">Spirochaeta thermophila</name>
    <dbReference type="NCBI Taxonomy" id="665571"/>
    <lineage>
        <taxon>Bacteria</taxon>
        <taxon>Pseudomonadati</taxon>
        <taxon>Spirochaetota</taxon>
        <taxon>Spirochaetia</taxon>
        <taxon>Winmispirales</taxon>
        <taxon>Winmispiraceae</taxon>
        <taxon>Winmispira</taxon>
    </lineage>
</organism>
<dbReference type="SUPFAM" id="SSF49899">
    <property type="entry name" value="Concanavalin A-like lectins/glucanases"/>
    <property type="match status" value="1"/>
</dbReference>
<dbReference type="EMBL" id="CP001698">
    <property type="protein sequence ID" value="ADN01378.1"/>
    <property type="molecule type" value="Genomic_DNA"/>
</dbReference>
<dbReference type="eggNOG" id="COG5297">
    <property type="taxonomic scope" value="Bacteria"/>
</dbReference>
<dbReference type="AlphaFoldDB" id="E0RPR4"/>
<protein>
    <submittedName>
        <fullName evidence="5">Glycosyl hydrolase family 12 protein, TPS linker, domain X</fullName>
    </submittedName>
</protein>
<keyword evidence="2" id="KW-0326">Glycosidase</keyword>
<evidence type="ECO:0000256" key="3">
    <source>
        <dbReference type="SAM" id="MobiDB-lite"/>
    </source>
</evidence>
<dbReference type="eggNOG" id="COG4733">
    <property type="taxonomic scope" value="Bacteria"/>
</dbReference>
<comment type="similarity">
    <text evidence="1 2">Belongs to the glycosyl hydrolase 12 (cellulase H) family.</text>
</comment>
<feature type="compositionally biased region" description="Pro residues" evidence="3">
    <location>
        <begin position="257"/>
        <end position="281"/>
    </location>
</feature>
<evidence type="ECO:0000259" key="4">
    <source>
        <dbReference type="Pfam" id="PF18666"/>
    </source>
</evidence>
<dbReference type="Gene3D" id="2.60.120.180">
    <property type="match status" value="1"/>
</dbReference>
<dbReference type="GO" id="GO:0008810">
    <property type="term" value="F:cellulase activity"/>
    <property type="evidence" value="ECO:0007669"/>
    <property type="project" value="InterPro"/>
</dbReference>
<evidence type="ECO:0000313" key="5">
    <source>
        <dbReference type="EMBL" id="ADN01378.1"/>
    </source>
</evidence>
<feature type="region of interest" description="Disordered" evidence="3">
    <location>
        <begin position="250"/>
        <end position="286"/>
    </location>
</feature>